<dbReference type="InterPro" id="IPR017871">
    <property type="entry name" value="ABC_transporter-like_CS"/>
</dbReference>
<organism evidence="13 14">
    <name type="scientific">Acanthosepion pharaonis</name>
    <name type="common">Pharaoh cuttlefish</name>
    <name type="synonym">Sepia pharaonis</name>
    <dbReference type="NCBI Taxonomy" id="158019"/>
    <lineage>
        <taxon>Eukaryota</taxon>
        <taxon>Metazoa</taxon>
        <taxon>Spiralia</taxon>
        <taxon>Lophotrochozoa</taxon>
        <taxon>Mollusca</taxon>
        <taxon>Cephalopoda</taxon>
        <taxon>Coleoidea</taxon>
        <taxon>Decapodiformes</taxon>
        <taxon>Sepiida</taxon>
        <taxon>Sepiina</taxon>
        <taxon>Sepiidae</taxon>
        <taxon>Acanthosepion</taxon>
    </lineage>
</organism>
<name>A0A812CN72_ACAPH</name>
<dbReference type="SUPFAM" id="SSF90123">
    <property type="entry name" value="ABC transporter transmembrane region"/>
    <property type="match status" value="1"/>
</dbReference>
<dbReference type="GO" id="GO:0005886">
    <property type="term" value="C:plasma membrane"/>
    <property type="evidence" value="ECO:0007669"/>
    <property type="project" value="UniProtKB-SubCell"/>
</dbReference>
<evidence type="ECO:0000259" key="12">
    <source>
        <dbReference type="PROSITE" id="PS50929"/>
    </source>
</evidence>
<keyword evidence="8 10" id="KW-0472">Membrane</keyword>
<dbReference type="Proteomes" id="UP000597762">
    <property type="component" value="Unassembled WGS sequence"/>
</dbReference>
<evidence type="ECO:0000256" key="5">
    <source>
        <dbReference type="ARBA" id="ARBA00022741"/>
    </source>
</evidence>
<dbReference type="GO" id="GO:0005524">
    <property type="term" value="F:ATP binding"/>
    <property type="evidence" value="ECO:0007669"/>
    <property type="project" value="UniProtKB-KW"/>
</dbReference>
<evidence type="ECO:0000256" key="6">
    <source>
        <dbReference type="ARBA" id="ARBA00022840"/>
    </source>
</evidence>
<evidence type="ECO:0000256" key="10">
    <source>
        <dbReference type="SAM" id="Phobius"/>
    </source>
</evidence>
<feature type="domain" description="ABC transmembrane type-1" evidence="12">
    <location>
        <begin position="16"/>
        <end position="257"/>
    </location>
</feature>
<dbReference type="PROSITE" id="PS00211">
    <property type="entry name" value="ABC_TRANSPORTER_1"/>
    <property type="match status" value="1"/>
</dbReference>
<dbReference type="PANTHER" id="PTHR24223">
    <property type="entry name" value="ATP-BINDING CASSETTE SUB-FAMILY C"/>
    <property type="match status" value="1"/>
</dbReference>
<dbReference type="InterPro" id="IPR050173">
    <property type="entry name" value="ABC_transporter_C-like"/>
</dbReference>
<feature type="domain" description="ABC transporter" evidence="11">
    <location>
        <begin position="279"/>
        <end position="515"/>
    </location>
</feature>
<proteinExistence type="predicted"/>
<dbReference type="InterPro" id="IPR011527">
    <property type="entry name" value="ABC1_TM_dom"/>
</dbReference>
<keyword evidence="14" id="KW-1185">Reference proteome</keyword>
<dbReference type="Gene3D" id="1.20.1560.10">
    <property type="entry name" value="ABC transporter type 1, transmembrane domain"/>
    <property type="match status" value="2"/>
</dbReference>
<evidence type="ECO:0000313" key="13">
    <source>
        <dbReference type="EMBL" id="CAE1272277.1"/>
    </source>
</evidence>
<protein>
    <submittedName>
        <fullName evidence="13">ABCC9</fullName>
    </submittedName>
</protein>
<keyword evidence="7 10" id="KW-1133">Transmembrane helix</keyword>
<keyword evidence="5" id="KW-0547">Nucleotide-binding</keyword>
<dbReference type="OrthoDB" id="6500128at2759"/>
<keyword evidence="6" id="KW-0067">ATP-binding</keyword>
<dbReference type="Gene3D" id="3.40.50.300">
    <property type="entry name" value="P-loop containing nucleotide triphosphate hydrolases"/>
    <property type="match status" value="1"/>
</dbReference>
<evidence type="ECO:0000256" key="3">
    <source>
        <dbReference type="ARBA" id="ARBA00022475"/>
    </source>
</evidence>
<dbReference type="EMBL" id="CAHIKZ030001679">
    <property type="protein sequence ID" value="CAE1272277.1"/>
    <property type="molecule type" value="Genomic_DNA"/>
</dbReference>
<keyword evidence="4 10" id="KW-0812">Transmembrane</keyword>
<dbReference type="InterPro" id="IPR036640">
    <property type="entry name" value="ABC1_TM_sf"/>
</dbReference>
<accession>A0A812CN72</accession>
<dbReference type="Pfam" id="PF00664">
    <property type="entry name" value="ABC_membrane"/>
    <property type="match status" value="1"/>
</dbReference>
<dbReference type="SUPFAM" id="SSF52540">
    <property type="entry name" value="P-loop containing nucleoside triphosphate hydrolases"/>
    <property type="match status" value="1"/>
</dbReference>
<sequence>MVWRVMVLDGAARPCIVFIFSLSPLLKSGTPETNCFLHRWTVSGFILLGVTVATVLTGLLLKFTLVRGAGRLHHKMLTYLTSLPVIHFESTPPCTILNTFSADSRIVDQILPTTLELLLSVFINFCSYLSIYLSICIQLHRLQNLSKLPLFNHFSEILSGLRTIRAYRVQYWFTGYVTHAIDVFNVVFIYIYAMNRWLAVRLDILGCLIMFTASLGSLALSVNNGGNGTLVGLCLLYVIMAPIYLNMIARHMSELDNNVCSLERVIEYASETPPSIDPPDCIDIHETWPDMGDIQFRHIALNYDPEQSPVVAFCGHAGSGRSSLILSLFKMIHVHEGKIFINNQDISVVPSYILRSRLSIIPHDPIMFDGTVRFNLDPEGKYRDPEIWEALNAVQLKRTVQELPHKLETAVLYEGKEFSVGQRQLFCFARAYMRDSKIVIVEQEHTNDDALMEETIQELIQTVFRDSTVLVTLHHLTHLHNYHRVMVLDQGKIIEFDTAEHLLANENSMLSALVREGQQRRSNKVLITVS</sequence>
<evidence type="ECO:0000256" key="8">
    <source>
        <dbReference type="ARBA" id="ARBA00023136"/>
    </source>
</evidence>
<evidence type="ECO:0000259" key="11">
    <source>
        <dbReference type="PROSITE" id="PS50893"/>
    </source>
</evidence>
<keyword evidence="9" id="KW-0325">Glycoprotein</keyword>
<dbReference type="GO" id="GO:0140359">
    <property type="term" value="F:ABC-type transporter activity"/>
    <property type="evidence" value="ECO:0007669"/>
    <property type="project" value="InterPro"/>
</dbReference>
<dbReference type="Pfam" id="PF00005">
    <property type="entry name" value="ABC_tran"/>
    <property type="match status" value="1"/>
</dbReference>
<dbReference type="FunFam" id="3.40.50.300:FF:002145">
    <property type="entry name" value="ABC transporter (MsbA subfamily)"/>
    <property type="match status" value="1"/>
</dbReference>
<dbReference type="InterPro" id="IPR003439">
    <property type="entry name" value="ABC_transporter-like_ATP-bd"/>
</dbReference>
<feature type="transmembrane region" description="Helical" evidence="10">
    <location>
        <begin position="204"/>
        <end position="222"/>
    </location>
</feature>
<evidence type="ECO:0000313" key="14">
    <source>
        <dbReference type="Proteomes" id="UP000597762"/>
    </source>
</evidence>
<feature type="transmembrane region" description="Helical" evidence="10">
    <location>
        <begin position="171"/>
        <end position="192"/>
    </location>
</feature>
<gene>
    <name evidence="13" type="ORF">SPHA_37605</name>
</gene>
<dbReference type="PROSITE" id="PS50893">
    <property type="entry name" value="ABC_TRANSPORTER_2"/>
    <property type="match status" value="1"/>
</dbReference>
<feature type="transmembrane region" description="Helical" evidence="10">
    <location>
        <begin position="228"/>
        <end position="245"/>
    </location>
</feature>
<evidence type="ECO:0000256" key="2">
    <source>
        <dbReference type="ARBA" id="ARBA00022448"/>
    </source>
</evidence>
<evidence type="ECO:0000256" key="9">
    <source>
        <dbReference type="ARBA" id="ARBA00023180"/>
    </source>
</evidence>
<dbReference type="PANTHER" id="PTHR24223:SF461">
    <property type="entry name" value="ATP-BINDING CASSETTE SUB-FAMILY C MEMBER SUR"/>
    <property type="match status" value="1"/>
</dbReference>
<evidence type="ECO:0000256" key="4">
    <source>
        <dbReference type="ARBA" id="ARBA00022692"/>
    </source>
</evidence>
<comment type="caution">
    <text evidence="13">The sequence shown here is derived from an EMBL/GenBank/DDBJ whole genome shotgun (WGS) entry which is preliminary data.</text>
</comment>
<dbReference type="GO" id="GO:0016887">
    <property type="term" value="F:ATP hydrolysis activity"/>
    <property type="evidence" value="ECO:0007669"/>
    <property type="project" value="InterPro"/>
</dbReference>
<keyword evidence="2" id="KW-0813">Transport</keyword>
<reference evidence="13" key="1">
    <citation type="submission" date="2021-01" db="EMBL/GenBank/DDBJ databases">
        <authorList>
            <person name="Li R."/>
            <person name="Bekaert M."/>
        </authorList>
    </citation>
    <scope>NUCLEOTIDE SEQUENCE</scope>
    <source>
        <strain evidence="13">Farmed</strain>
    </source>
</reference>
<evidence type="ECO:0000256" key="1">
    <source>
        <dbReference type="ARBA" id="ARBA00004651"/>
    </source>
</evidence>
<dbReference type="InterPro" id="IPR027417">
    <property type="entry name" value="P-loop_NTPase"/>
</dbReference>
<dbReference type="PROSITE" id="PS50929">
    <property type="entry name" value="ABC_TM1F"/>
    <property type="match status" value="1"/>
</dbReference>
<feature type="transmembrane region" description="Helical" evidence="10">
    <location>
        <begin position="41"/>
        <end position="61"/>
    </location>
</feature>
<dbReference type="AlphaFoldDB" id="A0A812CN72"/>
<comment type="subcellular location">
    <subcellularLocation>
        <location evidence="1">Cell membrane</location>
        <topology evidence="1">Multi-pass membrane protein</topology>
    </subcellularLocation>
</comment>
<keyword evidence="3" id="KW-1003">Cell membrane</keyword>
<evidence type="ECO:0000256" key="7">
    <source>
        <dbReference type="ARBA" id="ARBA00022989"/>
    </source>
</evidence>